<keyword evidence="5 9" id="KW-0812">Transmembrane</keyword>
<dbReference type="Proteomes" id="UP000285961">
    <property type="component" value="Unassembled WGS sequence"/>
</dbReference>
<feature type="transmembrane region" description="Helical" evidence="9">
    <location>
        <begin position="150"/>
        <end position="173"/>
    </location>
</feature>
<dbReference type="SUPFAM" id="SSF51735">
    <property type="entry name" value="NAD(P)-binding Rossmann-fold domains"/>
    <property type="match status" value="1"/>
</dbReference>
<keyword evidence="4" id="KW-1003">Cell membrane</keyword>
<evidence type="ECO:0000259" key="11">
    <source>
        <dbReference type="Pfam" id="PF02254"/>
    </source>
</evidence>
<feature type="transmembrane region" description="Helical" evidence="9">
    <location>
        <begin position="54"/>
        <end position="71"/>
    </location>
</feature>
<keyword evidence="6 9" id="KW-1133">Transmembrane helix</keyword>
<comment type="caution">
    <text evidence="12">The sequence shown here is derived from an EMBL/GenBank/DDBJ whole genome shotgun (WGS) entry which is preliminary data.</text>
</comment>
<evidence type="ECO:0000256" key="2">
    <source>
        <dbReference type="ARBA" id="ARBA00022448"/>
    </source>
</evidence>
<dbReference type="PANTHER" id="PTHR32507:SF0">
    <property type="entry name" value="NA(+)_H(+) ANTIPORTER 2-RELATED"/>
    <property type="match status" value="1"/>
</dbReference>
<dbReference type="EMBL" id="QZKI01000080">
    <property type="protein sequence ID" value="RJP69587.1"/>
    <property type="molecule type" value="Genomic_DNA"/>
</dbReference>
<evidence type="ECO:0000256" key="4">
    <source>
        <dbReference type="ARBA" id="ARBA00022475"/>
    </source>
</evidence>
<dbReference type="GO" id="GO:0015297">
    <property type="term" value="F:antiporter activity"/>
    <property type="evidence" value="ECO:0007669"/>
    <property type="project" value="UniProtKB-KW"/>
</dbReference>
<evidence type="ECO:0000313" key="13">
    <source>
        <dbReference type="Proteomes" id="UP000285961"/>
    </source>
</evidence>
<dbReference type="Pfam" id="PF00999">
    <property type="entry name" value="Na_H_Exchanger"/>
    <property type="match status" value="1"/>
</dbReference>
<feature type="transmembrane region" description="Helical" evidence="9">
    <location>
        <begin position="297"/>
        <end position="320"/>
    </location>
</feature>
<evidence type="ECO:0000259" key="10">
    <source>
        <dbReference type="Pfam" id="PF00999"/>
    </source>
</evidence>
<reference evidence="12 13" key="1">
    <citation type="journal article" date="2017" name="ISME J.">
        <title>Energy and carbon metabolisms in a deep terrestrial subsurface fluid microbial community.</title>
        <authorList>
            <person name="Momper L."/>
            <person name="Jungbluth S.P."/>
            <person name="Lee M.D."/>
            <person name="Amend J.P."/>
        </authorList>
    </citation>
    <scope>NUCLEOTIDE SEQUENCE [LARGE SCALE GENOMIC DNA]</scope>
    <source>
        <strain evidence="12">SURF_17</strain>
    </source>
</reference>
<dbReference type="InterPro" id="IPR003148">
    <property type="entry name" value="RCK_N"/>
</dbReference>
<dbReference type="InterPro" id="IPR036291">
    <property type="entry name" value="NAD(P)-bd_dom_sf"/>
</dbReference>
<evidence type="ECO:0000256" key="9">
    <source>
        <dbReference type="SAM" id="Phobius"/>
    </source>
</evidence>
<feature type="transmembrane region" description="Helical" evidence="9">
    <location>
        <begin position="92"/>
        <end position="112"/>
    </location>
</feature>
<comment type="subcellular location">
    <subcellularLocation>
        <location evidence="1">Cell membrane</location>
        <topology evidence="1">Multi-pass membrane protein</topology>
    </subcellularLocation>
</comment>
<protein>
    <submittedName>
        <fullName evidence="12">Uncharacterized protein</fullName>
    </submittedName>
</protein>
<keyword evidence="8 9" id="KW-0472">Membrane</keyword>
<dbReference type="Pfam" id="PF02254">
    <property type="entry name" value="TrkA_N"/>
    <property type="match status" value="1"/>
</dbReference>
<evidence type="ECO:0000256" key="1">
    <source>
        <dbReference type="ARBA" id="ARBA00004651"/>
    </source>
</evidence>
<evidence type="ECO:0000313" key="12">
    <source>
        <dbReference type="EMBL" id="RJP69587.1"/>
    </source>
</evidence>
<keyword evidence="3" id="KW-0050">Antiport</keyword>
<dbReference type="GO" id="GO:0005886">
    <property type="term" value="C:plasma membrane"/>
    <property type="evidence" value="ECO:0007669"/>
    <property type="project" value="UniProtKB-SubCell"/>
</dbReference>
<dbReference type="PANTHER" id="PTHR32507">
    <property type="entry name" value="NA(+)/H(+) ANTIPORTER 1"/>
    <property type="match status" value="1"/>
</dbReference>
<feature type="transmembrane region" description="Helical" evidence="9">
    <location>
        <begin position="193"/>
        <end position="211"/>
    </location>
</feature>
<feature type="transmembrane region" description="Helical" evidence="9">
    <location>
        <begin position="332"/>
        <end position="353"/>
    </location>
</feature>
<dbReference type="InterPro" id="IPR038770">
    <property type="entry name" value="Na+/solute_symporter_sf"/>
</dbReference>
<feature type="transmembrane region" description="Helical" evidence="9">
    <location>
        <begin position="365"/>
        <end position="389"/>
    </location>
</feature>
<keyword evidence="2" id="KW-0813">Transport</keyword>
<feature type="transmembrane region" description="Helical" evidence="9">
    <location>
        <begin position="31"/>
        <end position="48"/>
    </location>
</feature>
<feature type="domain" description="Cation/H+ exchanger transmembrane" evidence="10">
    <location>
        <begin position="19"/>
        <end position="390"/>
    </location>
</feature>
<evidence type="ECO:0000256" key="5">
    <source>
        <dbReference type="ARBA" id="ARBA00022692"/>
    </source>
</evidence>
<feature type="transmembrane region" description="Helical" evidence="9">
    <location>
        <begin position="275"/>
        <end position="291"/>
    </location>
</feature>
<dbReference type="Gene3D" id="3.40.50.720">
    <property type="entry name" value="NAD(P)-binding Rossmann-like Domain"/>
    <property type="match status" value="1"/>
</dbReference>
<dbReference type="InterPro" id="IPR006153">
    <property type="entry name" value="Cation/H_exchanger_TM"/>
</dbReference>
<sequence>MTEHLLVGLTTVIIVGVGAQWLAWRLRVPSILLLLIFGFLAGPVIGILRPDELLGDLLLPVVSLSVALILFEGGLSLRISELREIGGVVRNLLSVGVIVTWISGTAAAHFILKLDFQISILLGAVIVVTGPTVIIPLLRHVRPVRQVGSILKWEGIVIDPIGAMLSVLVFEAILQSGFEQATRMAVAGTLKTVIVGGVIGTLAAFAMVLFLRKFWIPDYLQNPVSLTMVVGAFTAANSFQPESGLLAVTIMGVILANQKSVAVKHIIEFKENLRVLLLSGLFIVLAARLQVSDLNRVNLASLAFLGVLFFFARPASVAVATIGSELTWRERLFLAWMAPRGIVAAAVSSVFALRLTELDHPEAEFLVPLTFMVIVSTVAVYGLTASCVARWLGVSRANPQGVLFVGAHTWAQEIAQALHKEGYEVLLVDTNRQNISRARMAGLPAVHANVLSQHFSEEVELGDIRRSVALTSNDEVNSLVSMQFAEAFSRAEVYQLLAEGEEEGHKRAAVHHLHGRHLFGPGMTYGALETAFARGAKIKKNRLTEEFDYAAFRARYGEKAVPLFMLDKDGEISVFTTESKPLPKPGQTLISLVSDDTEKG</sequence>
<evidence type="ECO:0000256" key="6">
    <source>
        <dbReference type="ARBA" id="ARBA00022989"/>
    </source>
</evidence>
<evidence type="ECO:0000256" key="3">
    <source>
        <dbReference type="ARBA" id="ARBA00022449"/>
    </source>
</evidence>
<evidence type="ECO:0000256" key="8">
    <source>
        <dbReference type="ARBA" id="ARBA00023136"/>
    </source>
</evidence>
<feature type="transmembrane region" description="Helical" evidence="9">
    <location>
        <begin position="118"/>
        <end position="138"/>
    </location>
</feature>
<accession>A0A419EXF2</accession>
<feature type="domain" description="RCK N-terminal" evidence="11">
    <location>
        <begin position="404"/>
        <end position="493"/>
    </location>
</feature>
<dbReference type="AlphaFoldDB" id="A0A419EXF2"/>
<dbReference type="GO" id="GO:0006813">
    <property type="term" value="P:potassium ion transport"/>
    <property type="evidence" value="ECO:0007669"/>
    <property type="project" value="InterPro"/>
</dbReference>
<proteinExistence type="predicted"/>
<organism evidence="12 13">
    <name type="scientific">Candidatus Abyssobacteria bacterium SURF_17</name>
    <dbReference type="NCBI Taxonomy" id="2093361"/>
    <lineage>
        <taxon>Bacteria</taxon>
        <taxon>Pseudomonadati</taxon>
        <taxon>Candidatus Hydrogenedentota</taxon>
        <taxon>Candidatus Abyssobacteria</taxon>
    </lineage>
</organism>
<evidence type="ECO:0000256" key="7">
    <source>
        <dbReference type="ARBA" id="ARBA00023065"/>
    </source>
</evidence>
<dbReference type="Gene3D" id="1.20.1530.20">
    <property type="match status" value="1"/>
</dbReference>
<keyword evidence="7" id="KW-0406">Ion transport</keyword>
<name>A0A419EXF2_9BACT</name>
<dbReference type="GO" id="GO:1902600">
    <property type="term" value="P:proton transmembrane transport"/>
    <property type="evidence" value="ECO:0007669"/>
    <property type="project" value="InterPro"/>
</dbReference>
<gene>
    <name evidence="12" type="ORF">C4532_10600</name>
</gene>
<feature type="transmembrane region" description="Helical" evidence="9">
    <location>
        <begin position="6"/>
        <end position="24"/>
    </location>
</feature>